<keyword evidence="7" id="KW-0732">Signal</keyword>
<evidence type="ECO:0000256" key="1">
    <source>
        <dbReference type="ARBA" id="ARBA00004251"/>
    </source>
</evidence>
<evidence type="ECO:0000256" key="3">
    <source>
        <dbReference type="ARBA" id="ARBA00022475"/>
    </source>
</evidence>
<keyword evidence="11" id="KW-0472">Membrane</keyword>
<evidence type="ECO:0000256" key="13">
    <source>
        <dbReference type="ARBA" id="ARBA00023180"/>
    </source>
</evidence>
<evidence type="ECO:0000256" key="2">
    <source>
        <dbReference type="ARBA" id="ARBA00022473"/>
    </source>
</evidence>
<reference evidence="16 18" key="1">
    <citation type="journal article" date="2019" name="Sci. Rep.">
        <title>Orb-weaving spider Araneus ventricosus genome elucidates the spidroin gene catalogue.</title>
        <authorList>
            <person name="Kono N."/>
            <person name="Nakamura H."/>
            <person name="Ohtoshi R."/>
            <person name="Moran D.A.P."/>
            <person name="Shinohara A."/>
            <person name="Yoshida Y."/>
            <person name="Fujiwara M."/>
            <person name="Mori M."/>
            <person name="Tomita M."/>
            <person name="Arakawa K."/>
        </authorList>
    </citation>
    <scope>NUCLEOTIDE SEQUENCE [LARGE SCALE GENOMIC DNA]</scope>
</reference>
<dbReference type="InterPro" id="IPR000742">
    <property type="entry name" value="EGF"/>
</dbReference>
<feature type="domain" description="EGF-like" evidence="15">
    <location>
        <begin position="41"/>
        <end position="76"/>
    </location>
</feature>
<accession>A0A4Y2E519</accession>
<dbReference type="AlphaFoldDB" id="A0A4Y2E519"/>
<dbReference type="GO" id="GO:0005509">
    <property type="term" value="F:calcium ion binding"/>
    <property type="evidence" value="ECO:0007669"/>
    <property type="project" value="InterPro"/>
</dbReference>
<evidence type="ECO:0000256" key="14">
    <source>
        <dbReference type="PROSITE-ProRule" id="PRU00076"/>
    </source>
</evidence>
<comment type="subcellular location">
    <subcellularLocation>
        <location evidence="1">Cell membrane</location>
        <topology evidence="1">Single-pass type I membrane protein</topology>
    </subcellularLocation>
</comment>
<dbReference type="GO" id="GO:0007219">
    <property type="term" value="P:Notch signaling pathway"/>
    <property type="evidence" value="ECO:0007669"/>
    <property type="project" value="TreeGrafter"/>
</dbReference>
<dbReference type="PANTHER" id="PTHR12916">
    <property type="entry name" value="CYTOCHROME C OXIDASE POLYPEPTIDE VIC-2"/>
    <property type="match status" value="1"/>
</dbReference>
<dbReference type="GO" id="GO:0005112">
    <property type="term" value="F:Notch binding"/>
    <property type="evidence" value="ECO:0007669"/>
    <property type="project" value="TreeGrafter"/>
</dbReference>
<evidence type="ECO:0000256" key="6">
    <source>
        <dbReference type="ARBA" id="ARBA00022723"/>
    </source>
</evidence>
<evidence type="ECO:0000313" key="16">
    <source>
        <dbReference type="EMBL" id="GBM23138.1"/>
    </source>
</evidence>
<evidence type="ECO:0000256" key="7">
    <source>
        <dbReference type="ARBA" id="ARBA00022729"/>
    </source>
</evidence>
<dbReference type="OrthoDB" id="6430434at2759"/>
<dbReference type="Pfam" id="PF00008">
    <property type="entry name" value="EGF"/>
    <property type="match status" value="2"/>
</dbReference>
<keyword evidence="8" id="KW-0677">Repeat</keyword>
<comment type="caution">
    <text evidence="14">Lacks conserved residue(s) required for the propagation of feature annotation.</text>
</comment>
<dbReference type="SMART" id="SM00181">
    <property type="entry name" value="EGF"/>
    <property type="match status" value="2"/>
</dbReference>
<protein>
    <recommendedName>
        <fullName evidence="15">EGF-like domain-containing protein</fullName>
    </recommendedName>
</protein>
<dbReference type="SUPFAM" id="SSF57196">
    <property type="entry name" value="EGF/Laminin"/>
    <property type="match status" value="2"/>
</dbReference>
<dbReference type="EMBL" id="BGPR01168749">
    <property type="protein sequence ID" value="GBM23138.1"/>
    <property type="molecule type" value="Genomic_DNA"/>
</dbReference>
<dbReference type="SMART" id="SM00179">
    <property type="entry name" value="EGF_CA"/>
    <property type="match status" value="2"/>
</dbReference>
<dbReference type="Gene3D" id="2.10.25.10">
    <property type="entry name" value="Laminin"/>
    <property type="match status" value="2"/>
</dbReference>
<keyword evidence="9" id="KW-0106">Calcium</keyword>
<keyword evidence="5" id="KW-0812">Transmembrane</keyword>
<keyword evidence="2" id="KW-0217">Developmental protein</keyword>
<gene>
    <name evidence="16" type="ORF">AVEN_223727_1</name>
    <name evidence="17" type="ORF">AVEN_60836_1</name>
</gene>
<evidence type="ECO:0000256" key="9">
    <source>
        <dbReference type="ARBA" id="ARBA00022837"/>
    </source>
</evidence>
<keyword evidence="18" id="KW-1185">Reference proteome</keyword>
<dbReference type="EMBL" id="BGPR01168768">
    <property type="protein sequence ID" value="GBM23201.1"/>
    <property type="molecule type" value="Genomic_DNA"/>
</dbReference>
<keyword evidence="6" id="KW-0479">Metal-binding</keyword>
<evidence type="ECO:0000256" key="12">
    <source>
        <dbReference type="ARBA" id="ARBA00023157"/>
    </source>
</evidence>
<sequence>NNCEIDPCTKNPCENGGTCRLKGNSSKCDCKTPYFGDKCEKDPCTDNPCKNGGTCSLFKDSFKCDCIEQFDGDKCENGKDFSLNVNNHNKLTSFNDFVTVLK</sequence>
<feature type="domain" description="EGF-like" evidence="15">
    <location>
        <begin position="4"/>
        <end position="40"/>
    </location>
</feature>
<keyword evidence="13" id="KW-0325">Glycoprotein</keyword>
<feature type="disulfide bond" evidence="14">
    <location>
        <begin position="30"/>
        <end position="39"/>
    </location>
</feature>
<keyword evidence="12 14" id="KW-1015">Disulfide bond</keyword>
<evidence type="ECO:0000259" key="15">
    <source>
        <dbReference type="PROSITE" id="PS50026"/>
    </source>
</evidence>
<evidence type="ECO:0000313" key="17">
    <source>
        <dbReference type="EMBL" id="GBM23201.1"/>
    </source>
</evidence>
<dbReference type="GO" id="GO:0007409">
    <property type="term" value="P:axonogenesis"/>
    <property type="evidence" value="ECO:0007669"/>
    <property type="project" value="UniProtKB-ARBA"/>
</dbReference>
<keyword evidence="10" id="KW-1133">Transmembrane helix</keyword>
<evidence type="ECO:0000256" key="4">
    <source>
        <dbReference type="ARBA" id="ARBA00022536"/>
    </source>
</evidence>
<evidence type="ECO:0000256" key="5">
    <source>
        <dbReference type="ARBA" id="ARBA00022692"/>
    </source>
</evidence>
<feature type="non-terminal residue" evidence="16">
    <location>
        <position position="1"/>
    </location>
</feature>
<evidence type="ECO:0000256" key="10">
    <source>
        <dbReference type="ARBA" id="ARBA00022989"/>
    </source>
</evidence>
<dbReference type="PROSITE" id="PS01186">
    <property type="entry name" value="EGF_2"/>
    <property type="match status" value="1"/>
</dbReference>
<dbReference type="PROSITE" id="PS50026">
    <property type="entry name" value="EGF_3"/>
    <property type="match status" value="2"/>
</dbReference>
<feature type="disulfide bond" evidence="14">
    <location>
        <begin position="66"/>
        <end position="75"/>
    </location>
</feature>
<name>A0A4Y2E519_ARAVE</name>
<dbReference type="PROSITE" id="PS00022">
    <property type="entry name" value="EGF_1"/>
    <property type="match status" value="2"/>
</dbReference>
<dbReference type="PANTHER" id="PTHR12916:SF9">
    <property type="entry name" value="NEUROGENIC LOCUS NOTCH HOMOLOG PROTEIN 1-RELATED"/>
    <property type="match status" value="1"/>
</dbReference>
<comment type="caution">
    <text evidence="16">The sequence shown here is derived from an EMBL/GenBank/DDBJ whole genome shotgun (WGS) entry which is preliminary data.</text>
</comment>
<proteinExistence type="predicted"/>
<evidence type="ECO:0000256" key="11">
    <source>
        <dbReference type="ARBA" id="ARBA00023136"/>
    </source>
</evidence>
<dbReference type="CDD" id="cd00054">
    <property type="entry name" value="EGF_CA"/>
    <property type="match status" value="2"/>
</dbReference>
<dbReference type="InterPro" id="IPR001881">
    <property type="entry name" value="EGF-like_Ca-bd_dom"/>
</dbReference>
<keyword evidence="3" id="KW-1003">Cell membrane</keyword>
<evidence type="ECO:0000256" key="8">
    <source>
        <dbReference type="ARBA" id="ARBA00022737"/>
    </source>
</evidence>
<organism evidence="16 18">
    <name type="scientific">Araneus ventricosus</name>
    <name type="common">Orbweaver spider</name>
    <name type="synonym">Epeira ventricosa</name>
    <dbReference type="NCBI Taxonomy" id="182803"/>
    <lineage>
        <taxon>Eukaryota</taxon>
        <taxon>Metazoa</taxon>
        <taxon>Ecdysozoa</taxon>
        <taxon>Arthropoda</taxon>
        <taxon>Chelicerata</taxon>
        <taxon>Arachnida</taxon>
        <taxon>Araneae</taxon>
        <taxon>Araneomorphae</taxon>
        <taxon>Entelegynae</taxon>
        <taxon>Araneoidea</taxon>
        <taxon>Araneidae</taxon>
        <taxon>Araneus</taxon>
    </lineage>
</organism>
<evidence type="ECO:0000313" key="18">
    <source>
        <dbReference type="Proteomes" id="UP000499080"/>
    </source>
</evidence>
<keyword evidence="4 14" id="KW-0245">EGF-like domain</keyword>
<dbReference type="FunFam" id="2.10.25.10:FF:000659">
    <property type="entry name" value="Crumbs cell polarity complex component 2b"/>
    <property type="match status" value="1"/>
</dbReference>
<dbReference type="Proteomes" id="UP000499080">
    <property type="component" value="Unassembled WGS sequence"/>
</dbReference>
<dbReference type="GO" id="GO:0005886">
    <property type="term" value="C:plasma membrane"/>
    <property type="evidence" value="ECO:0007669"/>
    <property type="project" value="UniProtKB-SubCell"/>
</dbReference>